<feature type="domain" description="Acyl-CoA dehydrogenase C-terminal" evidence="3">
    <location>
        <begin position="250"/>
        <end position="381"/>
    </location>
</feature>
<evidence type="ECO:0000313" key="5">
    <source>
        <dbReference type="Proteomes" id="UP001336020"/>
    </source>
</evidence>
<dbReference type="RefSeq" id="WP_330135901.1">
    <property type="nucleotide sequence ID" value="NZ_JAUTXY010000014.1"/>
</dbReference>
<evidence type="ECO:0000313" key="4">
    <source>
        <dbReference type="EMBL" id="MEE2060718.1"/>
    </source>
</evidence>
<dbReference type="Gene3D" id="1.10.540.10">
    <property type="entry name" value="Acyl-CoA dehydrogenase/oxidase, N-terminal domain"/>
    <property type="match status" value="1"/>
</dbReference>
<dbReference type="PANTHER" id="PTHR43884">
    <property type="entry name" value="ACYL-COA DEHYDROGENASE"/>
    <property type="match status" value="1"/>
</dbReference>
<keyword evidence="5" id="KW-1185">Reference proteome</keyword>
<name>A0ABU7LGN5_9NOCA</name>
<dbReference type="InterPro" id="IPR013107">
    <property type="entry name" value="Acyl-CoA_DH_C"/>
</dbReference>
<dbReference type="Gene3D" id="2.40.110.10">
    <property type="entry name" value="Butyryl-CoA Dehydrogenase, subunit A, domain 2"/>
    <property type="match status" value="1"/>
</dbReference>
<sequence length="399" mass="42634">MTITAPVLSTYQQRVRGAEYLDRAREVARVIEAEANAIETEATITRPVYEALADAGLFWILVPEEYGGAGLDIVSAFKVVQEITRADGSTGWAFMANSCSTGVAVGYTNPDGAREMFSGVDKGITAGMIVPTGTGLRVDGGYRVTGRFQFASGSAHASWIGAGFVVHDDQGNPMVGEDGQPEARIAWIPRENIEFLGNWDVMGMVGTGSYDYRVTDVFVAERFTMNTFSTVPVRPESVYKLGLLGIGVGGHAPVALGLAERALEEIARIVAGKARPGYDGVVGDSDVFRIEFARHEALYKAACAYVYEVFGDAEETAAAGLPISDEQHARLRQAATWVQEVAGDVVMFAHRWAGSATVRNPSVLGRCVRDAAVATQHALIDRMTLSDAAGAILPGYQLG</sequence>
<accession>A0ABU7LGN5</accession>
<dbReference type="Pfam" id="PF02771">
    <property type="entry name" value="Acyl-CoA_dh_N"/>
    <property type="match status" value="1"/>
</dbReference>
<gene>
    <name evidence="4" type="ORF">Q7514_24670</name>
</gene>
<reference evidence="4 5" key="1">
    <citation type="submission" date="2023-07" db="EMBL/GenBank/DDBJ databases">
        <authorList>
            <person name="Girao M."/>
            <person name="Carvalho M.F."/>
        </authorList>
    </citation>
    <scope>NUCLEOTIDE SEQUENCE [LARGE SCALE GENOMIC DNA]</scope>
    <source>
        <strain evidence="4 5">YIM65754</strain>
    </source>
</reference>
<dbReference type="PIRSF" id="PIRSF016578">
    <property type="entry name" value="HsaA"/>
    <property type="match status" value="1"/>
</dbReference>
<dbReference type="SUPFAM" id="SSF47203">
    <property type="entry name" value="Acyl-CoA dehydrogenase C-terminal domain-like"/>
    <property type="match status" value="1"/>
</dbReference>
<dbReference type="SUPFAM" id="SSF56645">
    <property type="entry name" value="Acyl-CoA dehydrogenase NM domain-like"/>
    <property type="match status" value="1"/>
</dbReference>
<protein>
    <submittedName>
        <fullName evidence="4">Acyl-CoA dehydrogenase family protein</fullName>
    </submittedName>
</protein>
<dbReference type="PANTHER" id="PTHR43884:SF12">
    <property type="entry name" value="ISOVALERYL-COA DEHYDROGENASE, MITOCHONDRIAL-RELATED"/>
    <property type="match status" value="1"/>
</dbReference>
<comment type="caution">
    <text evidence="4">The sequence shown here is derived from an EMBL/GenBank/DDBJ whole genome shotgun (WGS) entry which is preliminary data.</text>
</comment>
<organism evidence="4 5">
    <name type="scientific">Rhodococcus artemisiae</name>
    <dbReference type="NCBI Taxonomy" id="714159"/>
    <lineage>
        <taxon>Bacteria</taxon>
        <taxon>Bacillati</taxon>
        <taxon>Actinomycetota</taxon>
        <taxon>Actinomycetes</taxon>
        <taxon>Mycobacteriales</taxon>
        <taxon>Nocardiaceae</taxon>
        <taxon>Rhodococcus</taxon>
    </lineage>
</organism>
<feature type="domain" description="Acyl-CoA dehydrogenase/oxidase N-terminal" evidence="2">
    <location>
        <begin position="24"/>
        <end position="98"/>
    </location>
</feature>
<dbReference type="InterPro" id="IPR013786">
    <property type="entry name" value="AcylCoA_DH/ox_N"/>
</dbReference>
<dbReference type="InterPro" id="IPR046373">
    <property type="entry name" value="Acyl-CoA_Oxase/DH_mid-dom_sf"/>
</dbReference>
<evidence type="ECO:0000259" key="2">
    <source>
        <dbReference type="Pfam" id="PF02771"/>
    </source>
</evidence>
<dbReference type="InterPro" id="IPR009100">
    <property type="entry name" value="AcylCoA_DH/oxidase_NM_dom_sf"/>
</dbReference>
<keyword evidence="1" id="KW-0560">Oxidoreductase</keyword>
<evidence type="ECO:0000256" key="1">
    <source>
        <dbReference type="ARBA" id="ARBA00023002"/>
    </source>
</evidence>
<dbReference type="InterPro" id="IPR037069">
    <property type="entry name" value="AcylCoA_DH/ox_N_sf"/>
</dbReference>
<proteinExistence type="predicted"/>
<dbReference type="Gene3D" id="1.20.140.10">
    <property type="entry name" value="Butyryl-CoA Dehydrogenase, subunit A, domain 3"/>
    <property type="match status" value="1"/>
</dbReference>
<evidence type="ECO:0000259" key="3">
    <source>
        <dbReference type="Pfam" id="PF08028"/>
    </source>
</evidence>
<dbReference type="EMBL" id="JAUTXY010000014">
    <property type="protein sequence ID" value="MEE2060718.1"/>
    <property type="molecule type" value="Genomic_DNA"/>
</dbReference>
<dbReference type="Proteomes" id="UP001336020">
    <property type="component" value="Unassembled WGS sequence"/>
</dbReference>
<dbReference type="Pfam" id="PF08028">
    <property type="entry name" value="Acyl-CoA_dh_2"/>
    <property type="match status" value="1"/>
</dbReference>
<dbReference type="InterPro" id="IPR036250">
    <property type="entry name" value="AcylCo_DH-like_C"/>
</dbReference>